<comment type="catalytic activity">
    <reaction evidence="10">
        <text>O-phospho-L-serine + 2-oxoglutarate = 3-phosphooxypyruvate + L-glutamate</text>
        <dbReference type="Rhea" id="RHEA:14329"/>
        <dbReference type="ChEBI" id="CHEBI:16810"/>
        <dbReference type="ChEBI" id="CHEBI:18110"/>
        <dbReference type="ChEBI" id="CHEBI:29985"/>
        <dbReference type="ChEBI" id="CHEBI:57524"/>
        <dbReference type="EC" id="2.6.1.52"/>
    </reaction>
</comment>
<evidence type="ECO:0000256" key="9">
    <source>
        <dbReference type="ARBA" id="ARBA00023299"/>
    </source>
</evidence>
<comment type="pathway">
    <text evidence="2">Amino-acid biosynthesis; L-serine biosynthesis; L-serine from 3-phospho-D-glycerate: step 2/3.</text>
</comment>
<keyword evidence="8" id="KW-0663">Pyridoxal phosphate</keyword>
<keyword evidence="7" id="KW-0808">Transferase</keyword>
<keyword evidence="13" id="KW-1185">Reference proteome</keyword>
<keyword evidence="5 12" id="KW-0032">Aminotransferase</keyword>
<evidence type="ECO:0000256" key="6">
    <source>
        <dbReference type="ARBA" id="ARBA00022605"/>
    </source>
</evidence>
<dbReference type="Gene3D" id="3.40.640.10">
    <property type="entry name" value="Type I PLP-dependent aspartate aminotransferase-like (Major domain)"/>
    <property type="match status" value="1"/>
</dbReference>
<keyword evidence="9" id="KW-0718">Serine biosynthesis</keyword>
<dbReference type="NCBIfam" id="NF003764">
    <property type="entry name" value="PRK05355.1"/>
    <property type="match status" value="1"/>
</dbReference>
<dbReference type="HAMAP" id="MF_00160">
    <property type="entry name" value="SerC_aminotrans_5"/>
    <property type="match status" value="1"/>
</dbReference>
<dbReference type="InterPro" id="IPR000192">
    <property type="entry name" value="Aminotrans_V_dom"/>
</dbReference>
<dbReference type="GO" id="GO:0008483">
    <property type="term" value="F:transaminase activity"/>
    <property type="evidence" value="ECO:0007669"/>
    <property type="project" value="UniProtKB-KW"/>
</dbReference>
<name>A0ABR3D3U4_NEUIN</name>
<dbReference type="EC" id="2.6.1.52" evidence="4"/>
<evidence type="ECO:0000256" key="10">
    <source>
        <dbReference type="ARBA" id="ARBA00049007"/>
    </source>
</evidence>
<evidence type="ECO:0000256" key="4">
    <source>
        <dbReference type="ARBA" id="ARBA00013030"/>
    </source>
</evidence>
<evidence type="ECO:0000256" key="3">
    <source>
        <dbReference type="ARBA" id="ARBA00006904"/>
    </source>
</evidence>
<dbReference type="PANTHER" id="PTHR43247">
    <property type="entry name" value="PHOSPHOSERINE AMINOTRANSFERASE"/>
    <property type="match status" value="1"/>
</dbReference>
<keyword evidence="6" id="KW-0028">Amino-acid biosynthesis</keyword>
<dbReference type="EMBL" id="JAVLET010000010">
    <property type="protein sequence ID" value="KAL0467379.1"/>
    <property type="molecule type" value="Genomic_DNA"/>
</dbReference>
<organism evidence="12 13">
    <name type="scientific">Neurospora intermedia</name>
    <dbReference type="NCBI Taxonomy" id="5142"/>
    <lineage>
        <taxon>Eukaryota</taxon>
        <taxon>Fungi</taxon>
        <taxon>Dikarya</taxon>
        <taxon>Ascomycota</taxon>
        <taxon>Pezizomycotina</taxon>
        <taxon>Sordariomycetes</taxon>
        <taxon>Sordariomycetidae</taxon>
        <taxon>Sordariales</taxon>
        <taxon>Sordariaceae</taxon>
        <taxon>Neurospora</taxon>
    </lineage>
</organism>
<evidence type="ECO:0000313" key="13">
    <source>
        <dbReference type="Proteomes" id="UP001451303"/>
    </source>
</evidence>
<feature type="domain" description="Aminotransferase class V" evidence="11">
    <location>
        <begin position="118"/>
        <end position="414"/>
    </location>
</feature>
<evidence type="ECO:0000256" key="8">
    <source>
        <dbReference type="ARBA" id="ARBA00022898"/>
    </source>
</evidence>
<dbReference type="Pfam" id="PF00266">
    <property type="entry name" value="Aminotran_5"/>
    <property type="match status" value="2"/>
</dbReference>
<dbReference type="Proteomes" id="UP001451303">
    <property type="component" value="Unassembled WGS sequence"/>
</dbReference>
<proteinExistence type="inferred from homology"/>
<evidence type="ECO:0000313" key="12">
    <source>
        <dbReference type="EMBL" id="KAL0467379.1"/>
    </source>
</evidence>
<evidence type="ECO:0000256" key="7">
    <source>
        <dbReference type="ARBA" id="ARBA00022679"/>
    </source>
</evidence>
<comment type="cofactor">
    <cofactor evidence="1">
        <name>pyridoxal 5'-phosphate</name>
        <dbReference type="ChEBI" id="CHEBI:597326"/>
    </cofactor>
</comment>
<reference evidence="12 13" key="1">
    <citation type="submission" date="2023-09" db="EMBL/GenBank/DDBJ databases">
        <title>Multi-omics analysis of a traditional fermented food reveals byproduct-associated fungal strains for waste-to-food upcycling.</title>
        <authorList>
            <consortium name="Lawrence Berkeley National Laboratory"/>
            <person name="Rekdal V.M."/>
            <person name="Villalobos-Escobedo J.M."/>
            <person name="Rodriguez-Valeron N."/>
            <person name="Garcia M.O."/>
            <person name="Vasquez D.P."/>
            <person name="Damayanti I."/>
            <person name="Sorensen P.M."/>
            <person name="Baidoo E.E."/>
            <person name="De Carvalho A.C."/>
            <person name="Riley R."/>
            <person name="Lipzen A."/>
            <person name="He G."/>
            <person name="Yan M."/>
            <person name="Haridas S."/>
            <person name="Daum C."/>
            <person name="Yoshinaga Y."/>
            <person name="Ng V."/>
            <person name="Grigoriev I.V."/>
            <person name="Munk R."/>
            <person name="Nuraida L."/>
            <person name="Wijaya C.H."/>
            <person name="Morales P.-C."/>
            <person name="Keasling J.D."/>
        </authorList>
    </citation>
    <scope>NUCLEOTIDE SEQUENCE [LARGE SCALE GENOMIC DNA]</scope>
    <source>
        <strain evidence="12 13">FGSC 2613</strain>
    </source>
</reference>
<evidence type="ECO:0000259" key="11">
    <source>
        <dbReference type="Pfam" id="PF00266"/>
    </source>
</evidence>
<feature type="domain" description="Aminotransferase class V" evidence="11">
    <location>
        <begin position="9"/>
        <end position="107"/>
    </location>
</feature>
<dbReference type="InterPro" id="IPR015422">
    <property type="entry name" value="PyrdxlP-dep_Trfase_small"/>
</dbReference>
<dbReference type="InterPro" id="IPR015421">
    <property type="entry name" value="PyrdxlP-dep_Trfase_major"/>
</dbReference>
<comment type="caution">
    <text evidence="12">The sequence shown here is derived from an EMBL/GenBank/DDBJ whole genome shotgun (WGS) entry which is preliminary data.</text>
</comment>
<dbReference type="InterPro" id="IPR022278">
    <property type="entry name" value="Pser_aminoTfrase"/>
</dbReference>
<dbReference type="PANTHER" id="PTHR43247:SF1">
    <property type="entry name" value="PHOSPHOSERINE AMINOTRANSFERASE"/>
    <property type="match status" value="1"/>
</dbReference>
<dbReference type="InterPro" id="IPR015424">
    <property type="entry name" value="PyrdxlP-dep_Trfase"/>
</dbReference>
<sequence>MPSRTDITYFGAGPAALPTDVLETAAQALLDYQGTGLGIAEHSHRSELAAKIINEAKADLATYLDFSPEQYEVLFMQGGGTGEFAASMYNLVGAWVSRQHAAVQKELGEGAAADEAQILAALRQRVESGLKVDYIVTGSWSLKAYQEAVRLLGPEYVNIVCDARTINDGKFGKIPDESTWKLSKDAAYVYFCDNETVDGVEFPNFPKILEPKEDGTGPIVVSDMSSNILSRRIPVNNYSLLFFGAQKNLGCTGVAVAILKKTFLPPTLSQPSPALLRKLALPIPPIVLQYEIIAKNNSLYNTLSIFDVYIAGQVLKKLLATFPNGVDGQQALAEKKAELIYSALEAHPEAYKIVPAKSARSKMNICFRVTKGGNVDEAEKAFLKESTAINLTGLKGHRSVGGIRASNYNSIPLEGAEKLANFIHEFAKA</sequence>
<dbReference type="Gene3D" id="3.90.1150.10">
    <property type="entry name" value="Aspartate Aminotransferase, domain 1"/>
    <property type="match status" value="1"/>
</dbReference>
<protein>
    <recommendedName>
        <fullName evidence="4">phosphoserine transaminase</fullName>
        <ecNumber evidence="4">2.6.1.52</ecNumber>
    </recommendedName>
</protein>
<accession>A0ABR3D3U4</accession>
<gene>
    <name evidence="12" type="ORF">QR685DRAFT_534224</name>
</gene>
<evidence type="ECO:0000256" key="5">
    <source>
        <dbReference type="ARBA" id="ARBA00022576"/>
    </source>
</evidence>
<comment type="similarity">
    <text evidence="3">Belongs to the class-V pyridoxal-phosphate-dependent aminotransferase family. SerC subfamily.</text>
</comment>
<evidence type="ECO:0000256" key="1">
    <source>
        <dbReference type="ARBA" id="ARBA00001933"/>
    </source>
</evidence>
<evidence type="ECO:0000256" key="2">
    <source>
        <dbReference type="ARBA" id="ARBA00005099"/>
    </source>
</evidence>
<dbReference type="SUPFAM" id="SSF53383">
    <property type="entry name" value="PLP-dependent transferases"/>
    <property type="match status" value="1"/>
</dbReference>